<evidence type="ECO:0000256" key="3">
    <source>
        <dbReference type="ARBA" id="ARBA00023163"/>
    </source>
</evidence>
<dbReference type="Pfam" id="PF00392">
    <property type="entry name" value="GntR"/>
    <property type="match status" value="2"/>
</dbReference>
<evidence type="ECO:0000313" key="6">
    <source>
        <dbReference type="Proteomes" id="UP001208935"/>
    </source>
</evidence>
<dbReference type="PROSITE" id="PS50949">
    <property type="entry name" value="HTH_GNTR"/>
    <property type="match status" value="1"/>
</dbReference>
<comment type="caution">
    <text evidence="5">The sequence shown here is derived from an EMBL/GenBank/DDBJ whole genome shotgun (WGS) entry which is preliminary data.</text>
</comment>
<reference evidence="6" key="1">
    <citation type="submission" date="2023-07" db="EMBL/GenBank/DDBJ databases">
        <title>Verminephrobacter genomes.</title>
        <authorList>
            <person name="Lund M.B."/>
        </authorList>
    </citation>
    <scope>NUCLEOTIDE SEQUENCE [LARGE SCALE GENOMIC DNA]</scope>
    <source>
        <strain evidence="6">AtM5-05</strain>
    </source>
</reference>
<keyword evidence="1" id="KW-0805">Transcription regulation</keyword>
<dbReference type="SMART" id="SM00345">
    <property type="entry name" value="HTH_GNTR"/>
    <property type="match status" value="2"/>
</dbReference>
<protein>
    <submittedName>
        <fullName evidence="5">GntR family transcriptional regulator</fullName>
    </submittedName>
</protein>
<dbReference type="EMBL" id="QZCW01000002">
    <property type="protein sequence ID" value="MCW5322356.1"/>
    <property type="molecule type" value="Genomic_DNA"/>
</dbReference>
<dbReference type="PANTHER" id="PTHR43537">
    <property type="entry name" value="TRANSCRIPTIONAL REGULATOR, GNTR FAMILY"/>
    <property type="match status" value="1"/>
</dbReference>
<evidence type="ECO:0000256" key="1">
    <source>
        <dbReference type="ARBA" id="ARBA00023015"/>
    </source>
</evidence>
<keyword evidence="3" id="KW-0804">Transcription</keyword>
<evidence type="ECO:0000256" key="2">
    <source>
        <dbReference type="ARBA" id="ARBA00023125"/>
    </source>
</evidence>
<dbReference type="PANTHER" id="PTHR43537:SF5">
    <property type="entry name" value="UXU OPERON TRANSCRIPTIONAL REGULATOR"/>
    <property type="match status" value="1"/>
</dbReference>
<sequence length="335" mass="37698">MTPANDLLNSSHLYAVIAEVLDEHIRIGRLPPGLVLLEKPIAEVFQTSRAPVRRALAELESRQLIQRFDGRGFLVGPPAQSVRPIRTPFKALNLSLGAQADAALQTRTSWERIYAEVERSVASCLVFGQYRIVEAELAEHYRVSRTVARDVLSRLQERGLVRKNQSSHWVAGPLTAKDIRELYELRTALEPVALRGAMQQTPRATLQALRARCTGRDPSQWTAEMIDRIESDLHESLLLATTNDRLAENLRHVQLPLVETERFLRSLGLPMDPRIVDEHRIIYELLLHDAVDAAAAALIEHLHAESRRSLIHLKTAAVFSDPPPLASYLARRVDD</sequence>
<dbReference type="Gene3D" id="1.10.10.10">
    <property type="entry name" value="Winged helix-like DNA-binding domain superfamily/Winged helix DNA-binding domain"/>
    <property type="match status" value="2"/>
</dbReference>
<dbReference type="Pfam" id="PF07729">
    <property type="entry name" value="FCD"/>
    <property type="match status" value="1"/>
</dbReference>
<name>A0ABT3KVI9_9BURK</name>
<evidence type="ECO:0000313" key="5">
    <source>
        <dbReference type="EMBL" id="MCW5322356.1"/>
    </source>
</evidence>
<dbReference type="InterPro" id="IPR036388">
    <property type="entry name" value="WH-like_DNA-bd_sf"/>
</dbReference>
<dbReference type="Proteomes" id="UP001208935">
    <property type="component" value="Unassembled WGS sequence"/>
</dbReference>
<dbReference type="InterPro" id="IPR008920">
    <property type="entry name" value="TF_FadR/GntR_C"/>
</dbReference>
<dbReference type="Gene3D" id="1.20.120.530">
    <property type="entry name" value="GntR ligand-binding domain-like"/>
    <property type="match status" value="1"/>
</dbReference>
<organism evidence="5 6">
    <name type="scientific">Verminephrobacter aporrectodeae subsp. tuberculatae</name>
    <dbReference type="NCBI Taxonomy" id="1110392"/>
    <lineage>
        <taxon>Bacteria</taxon>
        <taxon>Pseudomonadati</taxon>
        <taxon>Pseudomonadota</taxon>
        <taxon>Betaproteobacteria</taxon>
        <taxon>Burkholderiales</taxon>
        <taxon>Comamonadaceae</taxon>
        <taxon>Verminephrobacter</taxon>
    </lineage>
</organism>
<dbReference type="InterPro" id="IPR000524">
    <property type="entry name" value="Tscrpt_reg_HTH_GntR"/>
</dbReference>
<proteinExistence type="predicted"/>
<feature type="domain" description="HTH gntR-type" evidence="4">
    <location>
        <begin position="11"/>
        <end position="78"/>
    </location>
</feature>
<dbReference type="RefSeq" id="WP_265282633.1">
    <property type="nucleotide sequence ID" value="NZ_QZCW01000002.1"/>
</dbReference>
<dbReference type="InterPro" id="IPR011711">
    <property type="entry name" value="GntR_C"/>
</dbReference>
<dbReference type="SUPFAM" id="SSF46785">
    <property type="entry name" value="Winged helix' DNA-binding domain"/>
    <property type="match status" value="2"/>
</dbReference>
<gene>
    <name evidence="5" type="ORF">D5039_14705</name>
</gene>
<dbReference type="SUPFAM" id="SSF48008">
    <property type="entry name" value="GntR ligand-binding domain-like"/>
    <property type="match status" value="1"/>
</dbReference>
<dbReference type="InterPro" id="IPR036390">
    <property type="entry name" value="WH_DNA-bd_sf"/>
</dbReference>
<keyword evidence="6" id="KW-1185">Reference proteome</keyword>
<evidence type="ECO:0000259" key="4">
    <source>
        <dbReference type="PROSITE" id="PS50949"/>
    </source>
</evidence>
<accession>A0ABT3KVI9</accession>
<dbReference type="SMART" id="SM00895">
    <property type="entry name" value="FCD"/>
    <property type="match status" value="1"/>
</dbReference>
<keyword evidence="2" id="KW-0238">DNA-binding</keyword>